<dbReference type="EMBL" id="LLXI01000682">
    <property type="protein sequence ID" value="PKY48898.1"/>
    <property type="molecule type" value="Genomic_DNA"/>
</dbReference>
<feature type="region of interest" description="Disordered" evidence="1">
    <location>
        <begin position="1"/>
        <end position="31"/>
    </location>
</feature>
<accession>A0A2I1GQG6</accession>
<evidence type="ECO:0000313" key="2">
    <source>
        <dbReference type="EMBL" id="PKY48898.1"/>
    </source>
</evidence>
<evidence type="ECO:0000313" key="3">
    <source>
        <dbReference type="Proteomes" id="UP000234323"/>
    </source>
</evidence>
<gene>
    <name evidence="2" type="ORF">RhiirA4_404848</name>
</gene>
<dbReference type="AlphaFoldDB" id="A0A2I1GQG6"/>
<protein>
    <submittedName>
        <fullName evidence="2">Uncharacterized protein</fullName>
    </submittedName>
</protein>
<comment type="caution">
    <text evidence="2">The sequence shown here is derived from an EMBL/GenBank/DDBJ whole genome shotgun (WGS) entry which is preliminary data.</text>
</comment>
<keyword evidence="3" id="KW-1185">Reference proteome</keyword>
<proteinExistence type="predicted"/>
<evidence type="ECO:0000256" key="1">
    <source>
        <dbReference type="SAM" id="MobiDB-lite"/>
    </source>
</evidence>
<reference evidence="2 3" key="1">
    <citation type="submission" date="2015-10" db="EMBL/GenBank/DDBJ databases">
        <title>Genome analyses suggest a sexual origin of heterokaryosis in a supposedly ancient asexual fungus.</title>
        <authorList>
            <person name="Ropars J."/>
            <person name="Sedzielewska K."/>
            <person name="Noel J."/>
            <person name="Charron P."/>
            <person name="Farinelli L."/>
            <person name="Marton T."/>
            <person name="Kruger M."/>
            <person name="Pelin A."/>
            <person name="Brachmann A."/>
            <person name="Corradi N."/>
        </authorList>
    </citation>
    <scope>NUCLEOTIDE SEQUENCE [LARGE SCALE GENOMIC DNA]</scope>
    <source>
        <strain evidence="2 3">A4</strain>
    </source>
</reference>
<name>A0A2I1GQG6_9GLOM</name>
<dbReference type="OrthoDB" id="2353809at2759"/>
<organism evidence="2 3">
    <name type="scientific">Rhizophagus irregularis</name>
    <dbReference type="NCBI Taxonomy" id="588596"/>
    <lineage>
        <taxon>Eukaryota</taxon>
        <taxon>Fungi</taxon>
        <taxon>Fungi incertae sedis</taxon>
        <taxon>Mucoromycota</taxon>
        <taxon>Glomeromycotina</taxon>
        <taxon>Glomeromycetes</taxon>
        <taxon>Glomerales</taxon>
        <taxon>Glomeraceae</taxon>
        <taxon>Rhizophagus</taxon>
    </lineage>
</organism>
<dbReference type="VEuPathDB" id="FungiDB:RhiirFUN_025433"/>
<dbReference type="Proteomes" id="UP000234323">
    <property type="component" value="Unassembled WGS sequence"/>
</dbReference>
<sequence length="121" mass="14123">MSSRSHIRGTPYAQKINSNNHNGRTTKRRSSNLCPNCNETKDCVKLFSNKVKRIEEIINNYKNFPKKNTNQSLFMSNFTLNNKPYKSEYDLSNFTLENLQNLVIFITQNCNDNDNKTSCKF</sequence>
<dbReference type="VEuPathDB" id="FungiDB:RhiirA1_426938"/>